<feature type="region of interest" description="Disordered" evidence="1">
    <location>
        <begin position="1"/>
        <end position="194"/>
    </location>
</feature>
<reference evidence="2" key="1">
    <citation type="submission" date="2019-03" db="EMBL/GenBank/DDBJ databases">
        <title>WGS assembly of Setaria viridis.</title>
        <authorList>
            <person name="Huang P."/>
            <person name="Jenkins J."/>
            <person name="Grimwood J."/>
            <person name="Barry K."/>
            <person name="Healey A."/>
            <person name="Mamidi S."/>
            <person name="Sreedasyam A."/>
            <person name="Shu S."/>
            <person name="Feldman M."/>
            <person name="Wu J."/>
            <person name="Yu Y."/>
            <person name="Chen C."/>
            <person name="Johnson J."/>
            <person name="Rokhsar D."/>
            <person name="Baxter I."/>
            <person name="Schmutz J."/>
            <person name="Brutnell T."/>
            <person name="Kellogg E."/>
        </authorList>
    </citation>
    <scope>NUCLEOTIDE SEQUENCE [LARGE SCALE GENOMIC DNA]</scope>
</reference>
<keyword evidence="3" id="KW-1185">Reference proteome</keyword>
<evidence type="ECO:0000313" key="2">
    <source>
        <dbReference type="EMBL" id="TKV96677.1"/>
    </source>
</evidence>
<dbReference type="Proteomes" id="UP000298652">
    <property type="component" value="Chromosome 9"/>
</dbReference>
<feature type="compositionally biased region" description="Low complexity" evidence="1">
    <location>
        <begin position="93"/>
        <end position="107"/>
    </location>
</feature>
<gene>
    <name evidence="2" type="ORF">SEVIR_9G444101v2</name>
</gene>
<dbReference type="Gramene" id="TKV96677">
    <property type="protein sequence ID" value="TKV96677"/>
    <property type="gene ID" value="SEVIR_9G444101v2"/>
</dbReference>
<feature type="compositionally biased region" description="Polar residues" evidence="1">
    <location>
        <begin position="114"/>
        <end position="128"/>
    </location>
</feature>
<sequence>MTSCSLSGSASSNASESESDGSQSRTARGDGDGDGNGSVAQASLWAPERKGCSSSCSQVQRWPASRRRHLSRKSRHALDRNAGIAGRFPPNPTRSSSSPTSQAPPSSDHGCLPVSSSSAVQPRDQTSDAGVAAPPRATSGAIHAGVPRGPRGAASDTSLAAPKSASFAPQPSASQQPKSTFRPLTSPCTTPASPCRYRSAAATFLRTPRAPRSPRLPCLAAASAAVPPGTSSMSRSLVFPVSPSPR</sequence>
<dbReference type="EMBL" id="CM016560">
    <property type="protein sequence ID" value="TKV96677.1"/>
    <property type="molecule type" value="Genomic_DNA"/>
</dbReference>
<feature type="compositionally biased region" description="Low complexity" evidence="1">
    <location>
        <begin position="160"/>
        <end position="179"/>
    </location>
</feature>
<organism evidence="2 3">
    <name type="scientific">Setaria viridis</name>
    <name type="common">Green bristlegrass</name>
    <name type="synonym">Setaria italica subsp. viridis</name>
    <dbReference type="NCBI Taxonomy" id="4556"/>
    <lineage>
        <taxon>Eukaryota</taxon>
        <taxon>Viridiplantae</taxon>
        <taxon>Streptophyta</taxon>
        <taxon>Embryophyta</taxon>
        <taxon>Tracheophyta</taxon>
        <taxon>Spermatophyta</taxon>
        <taxon>Magnoliopsida</taxon>
        <taxon>Liliopsida</taxon>
        <taxon>Poales</taxon>
        <taxon>Poaceae</taxon>
        <taxon>PACMAD clade</taxon>
        <taxon>Panicoideae</taxon>
        <taxon>Panicodae</taxon>
        <taxon>Paniceae</taxon>
        <taxon>Cenchrinae</taxon>
        <taxon>Setaria</taxon>
    </lineage>
</organism>
<evidence type="ECO:0000256" key="1">
    <source>
        <dbReference type="SAM" id="MobiDB-lite"/>
    </source>
</evidence>
<feature type="compositionally biased region" description="Polar residues" evidence="1">
    <location>
        <begin position="182"/>
        <end position="192"/>
    </location>
</feature>
<evidence type="ECO:0000313" key="3">
    <source>
        <dbReference type="Proteomes" id="UP000298652"/>
    </source>
</evidence>
<name>A0A4U6T4P1_SETVI</name>
<dbReference type="AlphaFoldDB" id="A0A4U6T4P1"/>
<accession>A0A4U6T4P1</accession>
<protein>
    <submittedName>
        <fullName evidence="2">Uncharacterized protein</fullName>
    </submittedName>
</protein>
<feature type="region of interest" description="Disordered" evidence="1">
    <location>
        <begin position="222"/>
        <end position="246"/>
    </location>
</feature>
<feature type="compositionally biased region" description="Low complexity" evidence="1">
    <location>
        <begin position="1"/>
        <end position="24"/>
    </location>
</feature>
<proteinExistence type="predicted"/>
<feature type="compositionally biased region" description="Basic residues" evidence="1">
    <location>
        <begin position="64"/>
        <end position="75"/>
    </location>
</feature>